<keyword evidence="2" id="KW-0472">Membrane</keyword>
<feature type="region of interest" description="Disordered" evidence="1">
    <location>
        <begin position="159"/>
        <end position="183"/>
    </location>
</feature>
<evidence type="ECO:0000313" key="4">
    <source>
        <dbReference type="Proteomes" id="UP001600424"/>
    </source>
</evidence>
<organism evidence="3 4">
    <name type="scientific">Streptomyces wedmorensis</name>
    <dbReference type="NCBI Taxonomy" id="43759"/>
    <lineage>
        <taxon>Bacteria</taxon>
        <taxon>Bacillati</taxon>
        <taxon>Actinomycetota</taxon>
        <taxon>Actinomycetes</taxon>
        <taxon>Kitasatosporales</taxon>
        <taxon>Streptomycetaceae</taxon>
        <taxon>Streptomyces</taxon>
    </lineage>
</organism>
<feature type="compositionally biased region" description="Basic and acidic residues" evidence="1">
    <location>
        <begin position="159"/>
        <end position="169"/>
    </location>
</feature>
<feature type="transmembrane region" description="Helical" evidence="2">
    <location>
        <begin position="238"/>
        <end position="257"/>
    </location>
</feature>
<feature type="transmembrane region" description="Helical" evidence="2">
    <location>
        <begin position="120"/>
        <end position="139"/>
    </location>
</feature>
<evidence type="ECO:0000256" key="1">
    <source>
        <dbReference type="SAM" id="MobiDB-lite"/>
    </source>
</evidence>
<feature type="transmembrane region" description="Helical" evidence="2">
    <location>
        <begin position="20"/>
        <end position="42"/>
    </location>
</feature>
<reference evidence="3 4" key="1">
    <citation type="submission" date="2024-09" db="EMBL/GenBank/DDBJ databases">
        <title>The Natural Products Discovery Center: Release of the First 8490 Sequenced Strains for Exploring Actinobacteria Biosynthetic Diversity.</title>
        <authorList>
            <person name="Kalkreuter E."/>
            <person name="Kautsar S.A."/>
            <person name="Yang D."/>
            <person name="Bader C.D."/>
            <person name="Teijaro C.N."/>
            <person name="Fluegel L."/>
            <person name="Davis C.M."/>
            <person name="Simpson J.R."/>
            <person name="Lauterbach L."/>
            <person name="Steele A.D."/>
            <person name="Gui C."/>
            <person name="Meng S."/>
            <person name="Li G."/>
            <person name="Viehrig K."/>
            <person name="Ye F."/>
            <person name="Su P."/>
            <person name="Kiefer A.F."/>
            <person name="Nichols A."/>
            <person name="Cepeda A.J."/>
            <person name="Yan W."/>
            <person name="Fan B."/>
            <person name="Jiang Y."/>
            <person name="Adhikari A."/>
            <person name="Zheng C.-J."/>
            <person name="Schuster L."/>
            <person name="Cowan T.M."/>
            <person name="Smanski M.J."/>
            <person name="Chevrette M.G."/>
            <person name="De Carvalho L.P.S."/>
            <person name="Shen B."/>
        </authorList>
    </citation>
    <scope>NUCLEOTIDE SEQUENCE [LARGE SCALE GENOMIC DNA]</scope>
    <source>
        <strain evidence="3 4">NPDC056472</strain>
    </source>
</reference>
<feature type="transmembrane region" description="Helical" evidence="2">
    <location>
        <begin position="54"/>
        <end position="71"/>
    </location>
</feature>
<feature type="transmembrane region" description="Helical" evidence="2">
    <location>
        <begin position="307"/>
        <end position="328"/>
    </location>
</feature>
<comment type="caution">
    <text evidence="3">The sequence shown here is derived from an EMBL/GenBank/DDBJ whole genome shotgun (WGS) entry which is preliminary data.</text>
</comment>
<evidence type="ECO:0000256" key="2">
    <source>
        <dbReference type="SAM" id="Phobius"/>
    </source>
</evidence>
<dbReference type="Proteomes" id="UP001600424">
    <property type="component" value="Unassembled WGS sequence"/>
</dbReference>
<gene>
    <name evidence="3" type="ORF">ACFQ63_31375</name>
</gene>
<name>A0ABW6J2W4_STRWE</name>
<protein>
    <submittedName>
        <fullName evidence="3">Uncharacterized protein</fullName>
    </submittedName>
</protein>
<evidence type="ECO:0000313" key="3">
    <source>
        <dbReference type="EMBL" id="MFE5984184.1"/>
    </source>
</evidence>
<proteinExistence type="predicted"/>
<keyword evidence="4" id="KW-1185">Reference proteome</keyword>
<dbReference type="RefSeq" id="WP_386256283.1">
    <property type="nucleotide sequence ID" value="NZ_JBHTRV010000031.1"/>
</dbReference>
<keyword evidence="2" id="KW-0812">Transmembrane</keyword>
<sequence length="343" mass="35186">MTPKTLAAAWPSWAGRAAVVWSLLYATGAALAAVTGPAFGYSLLGKGTGTGPEAAAAALYGTAAVLAYALLRRPGVRWLSTAAWAVVALCLTSGFAALLSPLHLLFFLSRNQPPVDWAALANQTAAVLGAILWACAALAHRRHALGTCPYCGRHPGGRAGDRPAGRDGWAHGTAPSAAPPNPAPAPRAGLVAVAALVPYTALKTAWALGVTPGYTGTGRPGVDPEYTSDLGIRLYDHGVDVTAVLALLGMALALALTRPWGRRLPRLPLLALGWAGAGALAPFGIFLATVGALAWAGAVDIGMADHAPWVVAVAYSSFSGYGLALARATRAHQRATRRPCERC</sequence>
<feature type="transmembrane region" description="Helical" evidence="2">
    <location>
        <begin position="269"/>
        <end position="295"/>
    </location>
</feature>
<accession>A0ABW6J2W4</accession>
<keyword evidence="2" id="KW-1133">Transmembrane helix</keyword>
<feature type="transmembrane region" description="Helical" evidence="2">
    <location>
        <begin position="83"/>
        <end position="108"/>
    </location>
</feature>
<dbReference type="EMBL" id="JBHTRV010000031">
    <property type="protein sequence ID" value="MFE5984184.1"/>
    <property type="molecule type" value="Genomic_DNA"/>
</dbReference>